<sequence>MQSLRKVSIGARLTVLIGILLSMMLVVAGTSLWRMSSLNQDMASLYSGRVVPLTQLKVVADSYAVAIVDAAHKVRDGAMPSDKAIAAIEQARKDINSAWTAYAQLPKEGDEVALANAAAALIQTADKTTEEEIRLMKADDRVALAQFAATALYPAIDPVSDAVSKLVEFQLKDAKLDFEHGQEVFTTAMWRVSAMLLVAVLFGATAAVLVTRSITGPMAEAVDVARAVASGDLNVRVAAQGRDESAQMLQALSDMTRGLATVVGDVRHSADSIATGAAQIAAGNADLSQRTEEQAANLEQTAAAMEQLSSTVKHNADTAQQANQLAVSASEVAMRGGAVVDQVVSTMGEISASSKKIGEIIATIDGIAFQTNILALNAAVEAARAGEQGRGFAVVASEVRSLAQRSAEASKEIRTLISGSVEKVEAGSRLVGDAGTTMTEIVSHVRRVADLIGEISHASSEQTTGIGQVSDAVGQLDHVTQQNAALVEQSAAAAESLSHQAVKLQAAVQQFQLA</sequence>
<keyword evidence="2" id="KW-1003">Cell membrane</keyword>
<keyword evidence="9 11" id="KW-0807">Transducer</keyword>
<dbReference type="SUPFAM" id="SSF58104">
    <property type="entry name" value="Methyl-accepting chemotaxis protein (MCP) signaling domain"/>
    <property type="match status" value="1"/>
</dbReference>
<comment type="subcellular location">
    <subcellularLocation>
        <location evidence="1">Cell inner membrane</location>
        <topology evidence="1">Multi-pass membrane protein</topology>
    </subcellularLocation>
</comment>
<dbReference type="RefSeq" id="WP_210810276.1">
    <property type="nucleotide sequence ID" value="NZ_JAGQDG010000006.1"/>
</dbReference>
<evidence type="ECO:0000313" key="15">
    <source>
        <dbReference type="EMBL" id="MBQ0936879.1"/>
    </source>
</evidence>
<dbReference type="InterPro" id="IPR003660">
    <property type="entry name" value="HAMP_dom"/>
</dbReference>
<dbReference type="PANTHER" id="PTHR43531">
    <property type="entry name" value="PROTEIN ICFG"/>
    <property type="match status" value="1"/>
</dbReference>
<evidence type="ECO:0000256" key="1">
    <source>
        <dbReference type="ARBA" id="ARBA00004429"/>
    </source>
</evidence>
<feature type="domain" description="Methyl-accepting transducer" evidence="13">
    <location>
        <begin position="269"/>
        <end position="498"/>
    </location>
</feature>
<evidence type="ECO:0000256" key="6">
    <source>
        <dbReference type="ARBA" id="ARBA00022692"/>
    </source>
</evidence>
<dbReference type="InterPro" id="IPR003122">
    <property type="entry name" value="Tar_rcpt_lig-bd"/>
</dbReference>
<dbReference type="CDD" id="cd06225">
    <property type="entry name" value="HAMP"/>
    <property type="match status" value="1"/>
</dbReference>
<evidence type="ECO:0000259" key="14">
    <source>
        <dbReference type="PROSITE" id="PS50885"/>
    </source>
</evidence>
<dbReference type="EMBL" id="JAGQDG010000006">
    <property type="protein sequence ID" value="MBQ0936879.1"/>
    <property type="molecule type" value="Genomic_DNA"/>
</dbReference>
<keyword evidence="4" id="KW-0145">Chemotaxis</keyword>
<accession>A0ABS5E0D9</accession>
<dbReference type="PANTHER" id="PTHR43531:SF14">
    <property type="entry name" value="METHYL-ACCEPTING CHEMOTAXIS PROTEIN I-RELATED"/>
    <property type="match status" value="1"/>
</dbReference>
<dbReference type="Gene3D" id="1.10.287.950">
    <property type="entry name" value="Methyl-accepting chemotaxis protein"/>
    <property type="match status" value="1"/>
</dbReference>
<protein>
    <submittedName>
        <fullName evidence="15">Tar ligand binding domain-containing protein</fullName>
    </submittedName>
</protein>
<evidence type="ECO:0000256" key="11">
    <source>
        <dbReference type="PROSITE-ProRule" id="PRU00284"/>
    </source>
</evidence>
<dbReference type="Pfam" id="PF00672">
    <property type="entry name" value="HAMP"/>
    <property type="match status" value="1"/>
</dbReference>
<comment type="similarity">
    <text evidence="10">Belongs to the methyl-accepting chemotaxis (MCP) protein family.</text>
</comment>
<evidence type="ECO:0000256" key="9">
    <source>
        <dbReference type="ARBA" id="ARBA00023224"/>
    </source>
</evidence>
<keyword evidence="16" id="KW-1185">Reference proteome</keyword>
<dbReference type="PROSITE" id="PS50885">
    <property type="entry name" value="HAMP"/>
    <property type="match status" value="1"/>
</dbReference>
<keyword evidence="8 12" id="KW-0472">Membrane</keyword>
<evidence type="ECO:0000259" key="13">
    <source>
        <dbReference type="PROSITE" id="PS50111"/>
    </source>
</evidence>
<reference evidence="15 16" key="1">
    <citation type="submission" date="2021-04" db="EMBL/GenBank/DDBJ databases">
        <title>The genome sequence of type strain Ideonella paludis KCTC 32238.</title>
        <authorList>
            <person name="Liu Y."/>
        </authorList>
    </citation>
    <scope>NUCLEOTIDE SEQUENCE [LARGE SCALE GENOMIC DNA]</scope>
    <source>
        <strain evidence="15 16">KCTC 32238</strain>
    </source>
</reference>
<evidence type="ECO:0000256" key="7">
    <source>
        <dbReference type="ARBA" id="ARBA00022989"/>
    </source>
</evidence>
<feature type="transmembrane region" description="Helical" evidence="12">
    <location>
        <begin position="12"/>
        <end position="33"/>
    </location>
</feature>
<evidence type="ECO:0000256" key="8">
    <source>
        <dbReference type="ARBA" id="ARBA00023136"/>
    </source>
</evidence>
<evidence type="ECO:0000256" key="2">
    <source>
        <dbReference type="ARBA" id="ARBA00022475"/>
    </source>
</evidence>
<dbReference type="PROSITE" id="PS50111">
    <property type="entry name" value="CHEMOTAXIS_TRANSDUC_2"/>
    <property type="match status" value="1"/>
</dbReference>
<keyword evidence="3" id="KW-0488">Methylation</keyword>
<dbReference type="PRINTS" id="PR00260">
    <property type="entry name" value="CHEMTRNSDUCR"/>
</dbReference>
<evidence type="ECO:0000256" key="3">
    <source>
        <dbReference type="ARBA" id="ARBA00022481"/>
    </source>
</evidence>
<dbReference type="Pfam" id="PF02203">
    <property type="entry name" value="TarH"/>
    <property type="match status" value="1"/>
</dbReference>
<gene>
    <name evidence="15" type="ORF">KAK11_16250</name>
</gene>
<organism evidence="15 16">
    <name type="scientific">Ideonella paludis</name>
    <dbReference type="NCBI Taxonomy" id="1233411"/>
    <lineage>
        <taxon>Bacteria</taxon>
        <taxon>Pseudomonadati</taxon>
        <taxon>Pseudomonadota</taxon>
        <taxon>Betaproteobacteria</taxon>
        <taxon>Burkholderiales</taxon>
        <taxon>Sphaerotilaceae</taxon>
        <taxon>Ideonella</taxon>
    </lineage>
</organism>
<dbReference type="CDD" id="cd11386">
    <property type="entry name" value="MCP_signal"/>
    <property type="match status" value="1"/>
</dbReference>
<keyword evidence="6 12" id="KW-0812">Transmembrane</keyword>
<dbReference type="InterPro" id="IPR004090">
    <property type="entry name" value="Chemotax_Me-accpt_rcpt"/>
</dbReference>
<feature type="domain" description="HAMP" evidence="14">
    <location>
        <begin position="212"/>
        <end position="264"/>
    </location>
</feature>
<proteinExistence type="inferred from homology"/>
<dbReference type="SMART" id="SM00304">
    <property type="entry name" value="HAMP"/>
    <property type="match status" value="1"/>
</dbReference>
<comment type="caution">
    <text evidence="15">The sequence shown here is derived from an EMBL/GenBank/DDBJ whole genome shotgun (WGS) entry which is preliminary data.</text>
</comment>
<evidence type="ECO:0000256" key="4">
    <source>
        <dbReference type="ARBA" id="ARBA00022500"/>
    </source>
</evidence>
<dbReference type="Proteomes" id="UP000672097">
    <property type="component" value="Unassembled WGS sequence"/>
</dbReference>
<evidence type="ECO:0000313" key="16">
    <source>
        <dbReference type="Proteomes" id="UP000672097"/>
    </source>
</evidence>
<evidence type="ECO:0000256" key="12">
    <source>
        <dbReference type="SAM" id="Phobius"/>
    </source>
</evidence>
<keyword evidence="7 12" id="KW-1133">Transmembrane helix</keyword>
<dbReference type="SMART" id="SM00283">
    <property type="entry name" value="MA"/>
    <property type="match status" value="1"/>
</dbReference>
<dbReference type="InterPro" id="IPR051310">
    <property type="entry name" value="MCP_chemotaxis"/>
</dbReference>
<keyword evidence="5" id="KW-0997">Cell inner membrane</keyword>
<dbReference type="Pfam" id="PF00015">
    <property type="entry name" value="MCPsignal"/>
    <property type="match status" value="1"/>
</dbReference>
<dbReference type="InterPro" id="IPR004089">
    <property type="entry name" value="MCPsignal_dom"/>
</dbReference>
<name>A0ABS5E0D9_9BURK</name>
<evidence type="ECO:0000256" key="10">
    <source>
        <dbReference type="ARBA" id="ARBA00029447"/>
    </source>
</evidence>
<evidence type="ECO:0000256" key="5">
    <source>
        <dbReference type="ARBA" id="ARBA00022519"/>
    </source>
</evidence>